<dbReference type="AlphaFoldDB" id="A0A081NY11"/>
<accession>A0A081NY11</accession>
<proteinExistence type="predicted"/>
<keyword evidence="2" id="KW-1185">Reference proteome</keyword>
<dbReference type="Pfam" id="PF14069">
    <property type="entry name" value="SpoVIF"/>
    <property type="match status" value="1"/>
</dbReference>
<evidence type="ECO:0000313" key="1">
    <source>
        <dbReference type="EMBL" id="KEQ23334.1"/>
    </source>
</evidence>
<dbReference type="Proteomes" id="UP000028123">
    <property type="component" value="Unassembled WGS sequence"/>
</dbReference>
<dbReference type="OrthoDB" id="2623024at2"/>
<evidence type="ECO:0000313" key="2">
    <source>
        <dbReference type="Proteomes" id="UP000028123"/>
    </source>
</evidence>
<dbReference type="eggNOG" id="ENOG5033811">
    <property type="taxonomic scope" value="Bacteria"/>
</dbReference>
<protein>
    <recommendedName>
        <fullName evidence="3">Serine/threonine protein kinase</fullName>
    </recommendedName>
</protein>
<gene>
    <name evidence="1" type="ORF">ET33_17030</name>
</gene>
<comment type="caution">
    <text evidence="1">The sequence shown here is derived from an EMBL/GenBank/DDBJ whole genome shotgun (WGS) entry which is preliminary data.</text>
</comment>
<dbReference type="InterPro" id="IPR025942">
    <property type="entry name" value="SpoVIF"/>
</dbReference>
<dbReference type="RefSeq" id="WP_036688912.1">
    <property type="nucleotide sequence ID" value="NZ_JNVM01000023.1"/>
</dbReference>
<name>A0A081NY11_9BACL</name>
<sequence>MSYTQYGFDPAQVERIKLKMKNPETKERVKMILQGVTKYDLQDRVKVRRFVGMLTKVLGERVTEQQSEQLVQFVISQKIDPNNAFHLIKLWSMFR</sequence>
<reference evidence="1 2" key="1">
    <citation type="submission" date="2014-06" db="EMBL/GenBank/DDBJ databases">
        <title>Draft genome sequence of Paenibacillus sp. MSt1.</title>
        <authorList>
            <person name="Aw Y.K."/>
            <person name="Ong K.S."/>
            <person name="Gan H.M."/>
            <person name="Lee S.M."/>
        </authorList>
    </citation>
    <scope>NUCLEOTIDE SEQUENCE [LARGE SCALE GENOMIC DNA]</scope>
    <source>
        <strain evidence="1 2">MSt1</strain>
    </source>
</reference>
<evidence type="ECO:0008006" key="3">
    <source>
        <dbReference type="Google" id="ProtNLM"/>
    </source>
</evidence>
<dbReference type="EMBL" id="JNVM01000023">
    <property type="protein sequence ID" value="KEQ23334.1"/>
    <property type="molecule type" value="Genomic_DNA"/>
</dbReference>
<organism evidence="1 2">
    <name type="scientific">Paenibacillus tyrfis</name>
    <dbReference type="NCBI Taxonomy" id="1501230"/>
    <lineage>
        <taxon>Bacteria</taxon>
        <taxon>Bacillati</taxon>
        <taxon>Bacillota</taxon>
        <taxon>Bacilli</taxon>
        <taxon>Bacillales</taxon>
        <taxon>Paenibacillaceae</taxon>
        <taxon>Paenibacillus</taxon>
    </lineage>
</organism>